<protein>
    <submittedName>
        <fullName evidence="3">Uncharacterized protein</fullName>
    </submittedName>
</protein>
<gene>
    <name evidence="6" type="ORF">DW172_06080</name>
    <name evidence="5" type="ORF">DW753_14255</name>
    <name evidence="4" type="ORF">DWW89_07555</name>
    <name evidence="3" type="ORF">DXB99_11965</name>
    <name evidence="2" type="ORF">DXD95_13730</name>
</gene>
<proteinExistence type="predicted"/>
<organism evidence="3 8">
    <name type="scientific">Agathobacter rectalis</name>
    <dbReference type="NCBI Taxonomy" id="39491"/>
    <lineage>
        <taxon>Bacteria</taxon>
        <taxon>Bacillati</taxon>
        <taxon>Bacillota</taxon>
        <taxon>Clostridia</taxon>
        <taxon>Lachnospirales</taxon>
        <taxon>Lachnospiraceae</taxon>
        <taxon>Agathobacter</taxon>
    </lineage>
</organism>
<feature type="transmembrane region" description="Helical" evidence="1">
    <location>
        <begin position="41"/>
        <end position="57"/>
    </location>
</feature>
<evidence type="ECO:0000256" key="1">
    <source>
        <dbReference type="SAM" id="Phobius"/>
    </source>
</evidence>
<evidence type="ECO:0000313" key="9">
    <source>
        <dbReference type="Proteomes" id="UP000283765"/>
    </source>
</evidence>
<evidence type="ECO:0000313" key="7">
    <source>
        <dbReference type="Proteomes" id="UP000260642"/>
    </source>
</evidence>
<dbReference type="RefSeq" id="WP_117483099.1">
    <property type="nucleotide sequence ID" value="NZ_QRKN01000003.1"/>
</dbReference>
<dbReference type="EMBL" id="QRXR01000010">
    <property type="protein sequence ID" value="RGU25039.1"/>
    <property type="molecule type" value="Genomic_DNA"/>
</dbReference>
<feature type="transmembrane region" description="Helical" evidence="1">
    <location>
        <begin position="77"/>
        <end position="101"/>
    </location>
</feature>
<reference evidence="7 8" key="1">
    <citation type="submission" date="2018-08" db="EMBL/GenBank/DDBJ databases">
        <title>A genome reference for cultivated species of the human gut microbiota.</title>
        <authorList>
            <person name="Zou Y."/>
            <person name="Xue W."/>
            <person name="Luo G."/>
        </authorList>
    </citation>
    <scope>NUCLEOTIDE SEQUENCE [LARGE SCALE GENOMIC DNA]</scope>
    <source>
        <strain evidence="4 9">AF17-27</strain>
        <strain evidence="6 11">AM16-11</strain>
        <strain evidence="5 10">AM29-10</strain>
        <strain evidence="3 8">OM07-13</strain>
        <strain evidence="2 7">TM10-3</strain>
    </source>
</reference>
<evidence type="ECO:0000313" key="4">
    <source>
        <dbReference type="EMBL" id="RGU25039.1"/>
    </source>
</evidence>
<dbReference type="EMBL" id="QSTP01000014">
    <property type="protein sequence ID" value="RGM69545.1"/>
    <property type="molecule type" value="Genomic_DNA"/>
</dbReference>
<dbReference type="AlphaFoldDB" id="A0A3E4Y6K7"/>
<name>A0A3E4Y6K7_9FIRM</name>
<keyword evidence="1" id="KW-1133">Transmembrane helix</keyword>
<comment type="caution">
    <text evidence="3">The sequence shown here is derived from an EMBL/GenBank/DDBJ whole genome shotgun (WGS) entry which is preliminary data.</text>
</comment>
<dbReference type="Proteomes" id="UP000283765">
    <property type="component" value="Unassembled WGS sequence"/>
</dbReference>
<evidence type="ECO:0000313" key="6">
    <source>
        <dbReference type="EMBL" id="RHI23643.1"/>
    </source>
</evidence>
<evidence type="ECO:0000313" key="5">
    <source>
        <dbReference type="EMBL" id="RHE30352.1"/>
    </source>
</evidence>
<dbReference type="EMBL" id="QSKC01000028">
    <property type="protein sequence ID" value="RHE30352.1"/>
    <property type="molecule type" value="Genomic_DNA"/>
</dbReference>
<evidence type="ECO:0000313" key="2">
    <source>
        <dbReference type="EMBL" id="RGI65797.1"/>
    </source>
</evidence>
<feature type="transmembrane region" description="Helical" evidence="1">
    <location>
        <begin position="113"/>
        <end position="136"/>
    </location>
</feature>
<evidence type="ECO:0000313" key="8">
    <source>
        <dbReference type="Proteomes" id="UP000260758"/>
    </source>
</evidence>
<feature type="transmembrane region" description="Helical" evidence="1">
    <location>
        <begin position="12"/>
        <end position="29"/>
    </location>
</feature>
<evidence type="ECO:0000313" key="10">
    <source>
        <dbReference type="Proteomes" id="UP000285290"/>
    </source>
</evidence>
<evidence type="ECO:0000313" key="3">
    <source>
        <dbReference type="EMBL" id="RGM69545.1"/>
    </source>
</evidence>
<evidence type="ECO:0000313" key="11">
    <source>
        <dbReference type="Proteomes" id="UP000285865"/>
    </source>
</evidence>
<dbReference type="Proteomes" id="UP000285865">
    <property type="component" value="Unassembled WGS sequence"/>
</dbReference>
<keyword evidence="1" id="KW-0812">Transmembrane</keyword>
<dbReference type="EMBL" id="QRKN01000003">
    <property type="protein sequence ID" value="RHI23643.1"/>
    <property type="molecule type" value="Genomic_DNA"/>
</dbReference>
<dbReference type="Proteomes" id="UP000260642">
    <property type="component" value="Unassembled WGS sequence"/>
</dbReference>
<accession>A0A3E4Y6K7</accession>
<dbReference type="EMBL" id="QSOB01000034">
    <property type="protein sequence ID" value="RGI65797.1"/>
    <property type="molecule type" value="Genomic_DNA"/>
</dbReference>
<keyword evidence="1" id="KW-0472">Membrane</keyword>
<dbReference type="Proteomes" id="UP000285290">
    <property type="component" value="Unassembled WGS sequence"/>
</dbReference>
<dbReference type="Proteomes" id="UP000260758">
    <property type="component" value="Unassembled WGS sequence"/>
</dbReference>
<sequence>MKLYFGNTVTTVTTIMILVLLGFIGESIANRTNINYWGRRSLFLLVYGLVICCFAAARDGLDKTIQNTIDGSCAPGVFPLISIPNLIGCVGAAIIIIAAIATPIAKSQHMRQIWFYVMSGGITMKILVMEIARIIVRSELI</sequence>